<reference evidence="1 2" key="1">
    <citation type="submission" date="2018-12" db="EMBL/GenBank/DDBJ databases">
        <title>Deinococcus radiophilus ATCC 27603 genome sequencing and assembly.</title>
        <authorList>
            <person name="Maclea K.S."/>
            <person name="Maynard C.R."/>
        </authorList>
    </citation>
    <scope>NUCLEOTIDE SEQUENCE [LARGE SCALE GENOMIC DNA]</scope>
    <source>
        <strain evidence="1 2">ATCC 27603</strain>
    </source>
</reference>
<proteinExistence type="predicted"/>
<name>A0A3S0KGB3_9DEIO</name>
<organism evidence="1 2">
    <name type="scientific">Deinococcus radiophilus</name>
    <dbReference type="NCBI Taxonomy" id="32062"/>
    <lineage>
        <taxon>Bacteria</taxon>
        <taxon>Thermotogati</taxon>
        <taxon>Deinococcota</taxon>
        <taxon>Deinococci</taxon>
        <taxon>Deinococcales</taxon>
        <taxon>Deinococcaceae</taxon>
        <taxon>Deinococcus</taxon>
    </lineage>
</organism>
<evidence type="ECO:0000313" key="2">
    <source>
        <dbReference type="Proteomes" id="UP000277766"/>
    </source>
</evidence>
<gene>
    <name evidence="1" type="ORF">EJ104_02870</name>
</gene>
<dbReference type="OrthoDB" id="572274at2"/>
<keyword evidence="2" id="KW-1185">Reference proteome</keyword>
<dbReference type="EMBL" id="RXPE01000003">
    <property type="protein sequence ID" value="RTR29901.1"/>
    <property type="molecule type" value="Genomic_DNA"/>
</dbReference>
<accession>A0A3S0KGB3</accession>
<comment type="caution">
    <text evidence="1">The sequence shown here is derived from an EMBL/GenBank/DDBJ whole genome shotgun (WGS) entry which is preliminary data.</text>
</comment>
<dbReference type="RefSeq" id="WP_126351245.1">
    <property type="nucleotide sequence ID" value="NZ_RXPE01000003.1"/>
</dbReference>
<dbReference type="AlphaFoldDB" id="A0A3S0KGB3"/>
<evidence type="ECO:0000313" key="1">
    <source>
        <dbReference type="EMBL" id="RTR29901.1"/>
    </source>
</evidence>
<protein>
    <submittedName>
        <fullName evidence="1">Uncharacterized protein</fullName>
    </submittedName>
</protein>
<sequence length="207" mass="23051">MTIQNVAFPVQMEFRLSIRTEIRVTDAQGHLLAVVKEKMFSVRDEVRIYADDAKRNQSYSIKAKGLLAGALDWKAQRLIVAEGGRPVGTLAAQGIRTMWGAAYEVLDGHGQRQFTISDDQPWMSAVEGVIGGVPLLGDVAAAAFDYFVNPTFTVRDEQGNPAARVHKQRSFFSRRFMVEELSPISDAEAELLLTSLIQLVLRERERG</sequence>
<dbReference type="Proteomes" id="UP000277766">
    <property type="component" value="Unassembled WGS sequence"/>
</dbReference>